<accession>A0A2H0R4W7</accession>
<comment type="caution">
    <text evidence="4">The sequence shown here is derived from an EMBL/GenBank/DDBJ whole genome shotgun (WGS) entry which is preliminary data.</text>
</comment>
<dbReference type="PANTHER" id="PTHR11527">
    <property type="entry name" value="HEAT-SHOCK PROTEIN 20 FAMILY MEMBER"/>
    <property type="match status" value="1"/>
</dbReference>
<sequence>MEDYSQENQAGASLASISQPAEGQLVVDVFQDTEAVVIQSIIAGVTTADLDISVTKDTVSIRGHRENPEKVRESAYDHQELYWGPFSRSIILPVDIDPDRAKANMKNGILTIRMPKIEKSGVKKIRVQ</sequence>
<dbReference type="SUPFAM" id="SSF49764">
    <property type="entry name" value="HSP20-like chaperones"/>
    <property type="match status" value="1"/>
</dbReference>
<comment type="similarity">
    <text evidence="1 2">Belongs to the small heat shock protein (HSP20) family.</text>
</comment>
<feature type="domain" description="SHSP" evidence="3">
    <location>
        <begin position="16"/>
        <end position="128"/>
    </location>
</feature>
<dbReference type="InterPro" id="IPR031107">
    <property type="entry name" value="Small_HSP"/>
</dbReference>
<dbReference type="InterPro" id="IPR008978">
    <property type="entry name" value="HSP20-like_chaperone"/>
</dbReference>
<dbReference type="Pfam" id="PF00011">
    <property type="entry name" value="HSP20"/>
    <property type="match status" value="1"/>
</dbReference>
<evidence type="ECO:0000256" key="2">
    <source>
        <dbReference type="RuleBase" id="RU003616"/>
    </source>
</evidence>
<dbReference type="CDD" id="cd06464">
    <property type="entry name" value="ACD_sHsps-like"/>
    <property type="match status" value="1"/>
</dbReference>
<gene>
    <name evidence="4" type="ORF">COV31_02940</name>
</gene>
<reference evidence="4 5" key="1">
    <citation type="submission" date="2017-09" db="EMBL/GenBank/DDBJ databases">
        <title>Depth-based differentiation of microbial function through sediment-hosted aquifers and enrichment of novel symbionts in the deep terrestrial subsurface.</title>
        <authorList>
            <person name="Probst A.J."/>
            <person name="Ladd B."/>
            <person name="Jarett J.K."/>
            <person name="Geller-Mcgrath D.E."/>
            <person name="Sieber C.M."/>
            <person name="Emerson J.B."/>
            <person name="Anantharaman K."/>
            <person name="Thomas B.C."/>
            <person name="Malmstrom R."/>
            <person name="Stieglmeier M."/>
            <person name="Klingl A."/>
            <person name="Woyke T."/>
            <person name="Ryan C.M."/>
            <person name="Banfield J.F."/>
        </authorList>
    </citation>
    <scope>NUCLEOTIDE SEQUENCE [LARGE SCALE GENOMIC DNA]</scope>
    <source>
        <strain evidence="4">CG10_big_fil_rev_8_21_14_0_10_46_23</strain>
    </source>
</reference>
<evidence type="ECO:0000259" key="3">
    <source>
        <dbReference type="PROSITE" id="PS01031"/>
    </source>
</evidence>
<evidence type="ECO:0000256" key="1">
    <source>
        <dbReference type="PROSITE-ProRule" id="PRU00285"/>
    </source>
</evidence>
<dbReference type="EMBL" id="PCXO01000012">
    <property type="protein sequence ID" value="PIR41074.1"/>
    <property type="molecule type" value="Genomic_DNA"/>
</dbReference>
<protein>
    <submittedName>
        <fullName evidence="4">Heat-shock protein Hsp20</fullName>
    </submittedName>
</protein>
<dbReference type="AlphaFoldDB" id="A0A2H0R4W7"/>
<dbReference type="PROSITE" id="PS01031">
    <property type="entry name" value="SHSP"/>
    <property type="match status" value="1"/>
</dbReference>
<evidence type="ECO:0000313" key="4">
    <source>
        <dbReference type="EMBL" id="PIR41074.1"/>
    </source>
</evidence>
<proteinExistence type="inferred from homology"/>
<name>A0A2H0R4W7_9BACT</name>
<evidence type="ECO:0000313" key="5">
    <source>
        <dbReference type="Proteomes" id="UP000230232"/>
    </source>
</evidence>
<dbReference type="Gene3D" id="2.60.40.790">
    <property type="match status" value="1"/>
</dbReference>
<organism evidence="4 5">
    <name type="scientific">Candidatus Yanofskybacteria bacterium CG10_big_fil_rev_8_21_14_0_10_46_23</name>
    <dbReference type="NCBI Taxonomy" id="1975098"/>
    <lineage>
        <taxon>Bacteria</taxon>
        <taxon>Candidatus Yanofskyibacteriota</taxon>
    </lineage>
</organism>
<dbReference type="Proteomes" id="UP000230232">
    <property type="component" value="Unassembled WGS sequence"/>
</dbReference>
<dbReference type="InterPro" id="IPR002068">
    <property type="entry name" value="A-crystallin/Hsp20_dom"/>
</dbReference>